<accession>A0A023B0T2</accession>
<feature type="compositionally biased region" description="Low complexity" evidence="1">
    <location>
        <begin position="553"/>
        <end position="567"/>
    </location>
</feature>
<evidence type="ECO:0000313" key="3">
    <source>
        <dbReference type="Proteomes" id="UP000019763"/>
    </source>
</evidence>
<dbReference type="AlphaFoldDB" id="A0A023B0T2"/>
<dbReference type="Proteomes" id="UP000019763">
    <property type="component" value="Unassembled WGS sequence"/>
</dbReference>
<dbReference type="EMBL" id="AFNH02001008">
    <property type="protein sequence ID" value="EZG45904.1"/>
    <property type="molecule type" value="Genomic_DNA"/>
</dbReference>
<dbReference type="GeneID" id="22914854"/>
<feature type="region of interest" description="Disordered" evidence="1">
    <location>
        <begin position="483"/>
        <end position="504"/>
    </location>
</feature>
<organism evidence="2 3">
    <name type="scientific">Gregarina niphandrodes</name>
    <name type="common">Septate eugregarine</name>
    <dbReference type="NCBI Taxonomy" id="110365"/>
    <lineage>
        <taxon>Eukaryota</taxon>
        <taxon>Sar</taxon>
        <taxon>Alveolata</taxon>
        <taxon>Apicomplexa</taxon>
        <taxon>Conoidasida</taxon>
        <taxon>Gregarinasina</taxon>
        <taxon>Eugregarinorida</taxon>
        <taxon>Gregarinidae</taxon>
        <taxon>Gregarina</taxon>
    </lineage>
</organism>
<sequence length="665" mass="72560">MSGSSEFETGLVASLRPGQKLCSYRKDGEGGQLVERETVQPGGVLPGGQRDWSEFVDYLQLCHAQEEELVRRLKLHEEVVDVLKTFQRQHETLNVELVEWLDNCNTQEDVDGVVIAATELWNSIRRKRYAAFCDYRENAGAISQLLTGRRKRLQTLHDAQESYGAAFPPAIEEMCHQEIDTETEVWELLVYYGGPDEEDRIPMFAKVTTALNQVTACLLAGPNESRVKGIDELLKSSPHRREFSKTKPRKREKEGRLVTTFSGSWAAGLGLVPGGPGKPSFLRSTRSEEPCLISTDRDTPVGFVRANTEPLPALSELDREEQKALKSHLTSVLYRAFTQPERPVAGPRWLTAASKSEPYVGAVATMMAAALTKVSNDSNKAADWTKQLLTRAKTEGSATVVREFYNTPSRPQLEPKVINLSESKLRKATSEVLRLDSGVDSRNGLDLRAKSDLASYAGVAWPAFCRTISTGCNSLINQWLQERQRQDRQGEEQPPEGEQGPGSVPFLKARAARFDSREALKLKLVQSMPLPVTGPPEQTIRLLRSGEDWDTVTHSSESSRTATSSAHNGENSAAEAEVKAAAEEAVAATAEGATAAKAAAEGATAAKAAAEEATAAKAAAAKAKAAAEAEEAAALNPRQVGFPCAGLAFGKLARRRLVFGRLDFE</sequence>
<evidence type="ECO:0000313" key="2">
    <source>
        <dbReference type="EMBL" id="EZG45904.1"/>
    </source>
</evidence>
<keyword evidence="3" id="KW-1185">Reference proteome</keyword>
<feature type="region of interest" description="Disordered" evidence="1">
    <location>
        <begin position="549"/>
        <end position="577"/>
    </location>
</feature>
<gene>
    <name evidence="2" type="ORF">GNI_136440</name>
</gene>
<evidence type="ECO:0000256" key="1">
    <source>
        <dbReference type="SAM" id="MobiDB-lite"/>
    </source>
</evidence>
<comment type="caution">
    <text evidence="2">The sequence shown here is derived from an EMBL/GenBank/DDBJ whole genome shotgun (WGS) entry which is preliminary data.</text>
</comment>
<name>A0A023B0T2_GRENI</name>
<dbReference type="VEuPathDB" id="CryptoDB:GNI_136440"/>
<protein>
    <submittedName>
        <fullName evidence="2">Uncharacterized protein</fullName>
    </submittedName>
</protein>
<dbReference type="RefSeq" id="XP_011132430.1">
    <property type="nucleotide sequence ID" value="XM_011134128.1"/>
</dbReference>
<reference evidence="2" key="1">
    <citation type="submission" date="2013-12" db="EMBL/GenBank/DDBJ databases">
        <authorList>
            <person name="Omoto C.K."/>
            <person name="Sibley D."/>
            <person name="Venepally P."/>
            <person name="Hadjithomas M."/>
            <person name="Karamycheva S."/>
            <person name="Brunk B."/>
            <person name="Roos D."/>
            <person name="Caler E."/>
            <person name="Lorenzi H."/>
        </authorList>
    </citation>
    <scope>NUCLEOTIDE SEQUENCE</scope>
</reference>
<proteinExistence type="predicted"/>